<protein>
    <submittedName>
        <fullName evidence="5">Acylesterase/phospholipase RssA</fullName>
    </submittedName>
</protein>
<accession>A0ABM9HWJ7</accession>
<name>A0ABM9HWJ7_9GAMM</name>
<feature type="short sequence motif" description="DGA/G" evidence="2">
    <location>
        <begin position="299"/>
        <end position="301"/>
    </location>
</feature>
<gene>
    <name evidence="5" type="ORF">MSZNOR_0292</name>
</gene>
<dbReference type="SUPFAM" id="SSF52151">
    <property type="entry name" value="FabD/lysophospholipase-like"/>
    <property type="match status" value="1"/>
</dbReference>
<dbReference type="Gene3D" id="3.40.1090.10">
    <property type="entry name" value="Cytosolic phospholipase A2 catalytic domain"/>
    <property type="match status" value="1"/>
</dbReference>
<sequence length="439" mass="48625">MGSIRPKKNSRPDGRKPAGRRRCRAGLVFTAITTRSDLLAPVRVQDLLKCFLFVLAVLVAGCGPAFRPSLSQQELLSAREASDRLVKAEIKEFTPRLVTRVKQEYDEYAMGVTSEPPVLDALVISGGGDWGAFGAGFLKGWGRVPKGPMARPEFDVVTGVSTGALIAPFAFVGTDWAIDEVLRMYREPVPDIMKLRGLLFFLPRYASFTRIPGLEHDITETVNSDFLTRVVQEGKRNRVLLVNTTNLDDGEMRVWDIVKEARDALRTGDVDRVHKILLASAAVPGVFPPREIDGRLYVDGGVTGNILYGARTPDEESFSAVWQKTYPDLPIPKQRFWVILNNQFRFLPQITRPTWTAIMLRSTNLATQSATVNALRHLYALAEVAKLKRGADVEIRVIAVPGNWTPPKPGVFVKETMDALADLGECMGANPSSWRTQPP</sequence>
<feature type="short sequence motif" description="GXGXXG" evidence="2">
    <location>
        <begin position="126"/>
        <end position="131"/>
    </location>
</feature>
<feature type="region of interest" description="Disordered" evidence="3">
    <location>
        <begin position="1"/>
        <end position="20"/>
    </location>
</feature>
<dbReference type="EMBL" id="OX458333">
    <property type="protein sequence ID" value="CAI8731680.1"/>
    <property type="molecule type" value="Genomic_DNA"/>
</dbReference>
<dbReference type="InterPro" id="IPR016035">
    <property type="entry name" value="Acyl_Trfase/lysoPLipase"/>
</dbReference>
<keyword evidence="2" id="KW-0378">Hydrolase</keyword>
<feature type="short sequence motif" description="GXSXG" evidence="2">
    <location>
        <begin position="159"/>
        <end position="163"/>
    </location>
</feature>
<feature type="active site" description="Proton acceptor" evidence="2">
    <location>
        <position position="299"/>
    </location>
</feature>
<dbReference type="Pfam" id="PF01734">
    <property type="entry name" value="Patatin"/>
    <property type="match status" value="1"/>
</dbReference>
<evidence type="ECO:0000313" key="5">
    <source>
        <dbReference type="EMBL" id="CAI8731680.1"/>
    </source>
</evidence>
<keyword evidence="6" id="KW-1185">Reference proteome</keyword>
<keyword evidence="2" id="KW-0442">Lipid degradation</keyword>
<evidence type="ECO:0000259" key="4">
    <source>
        <dbReference type="PROSITE" id="PS51635"/>
    </source>
</evidence>
<dbReference type="PROSITE" id="PS51635">
    <property type="entry name" value="PNPLA"/>
    <property type="match status" value="1"/>
</dbReference>
<proteinExistence type="predicted"/>
<feature type="active site" description="Nucleophile" evidence="2">
    <location>
        <position position="161"/>
    </location>
</feature>
<evidence type="ECO:0000256" key="3">
    <source>
        <dbReference type="SAM" id="MobiDB-lite"/>
    </source>
</evidence>
<organism evidence="5 6">
    <name type="scientific">Methylocaldum szegediense</name>
    <dbReference type="NCBI Taxonomy" id="73780"/>
    <lineage>
        <taxon>Bacteria</taxon>
        <taxon>Pseudomonadati</taxon>
        <taxon>Pseudomonadota</taxon>
        <taxon>Gammaproteobacteria</taxon>
        <taxon>Methylococcales</taxon>
        <taxon>Methylococcaceae</taxon>
        <taxon>Methylocaldum</taxon>
    </lineage>
</organism>
<reference evidence="5 6" key="1">
    <citation type="submission" date="2023-03" db="EMBL/GenBank/DDBJ databases">
        <authorList>
            <person name="Pearce D."/>
        </authorList>
    </citation>
    <scope>NUCLEOTIDE SEQUENCE [LARGE SCALE GENOMIC DNA]</scope>
    <source>
        <strain evidence="5">Msz</strain>
    </source>
</reference>
<feature type="domain" description="PNPLA" evidence="4">
    <location>
        <begin position="122"/>
        <end position="312"/>
    </location>
</feature>
<evidence type="ECO:0000256" key="2">
    <source>
        <dbReference type="PROSITE-ProRule" id="PRU01161"/>
    </source>
</evidence>
<dbReference type="Proteomes" id="UP001162030">
    <property type="component" value="Chromosome"/>
</dbReference>
<dbReference type="InterPro" id="IPR002641">
    <property type="entry name" value="PNPLA_dom"/>
</dbReference>
<keyword evidence="1 2" id="KW-0443">Lipid metabolism</keyword>
<evidence type="ECO:0000256" key="1">
    <source>
        <dbReference type="ARBA" id="ARBA00023098"/>
    </source>
</evidence>
<evidence type="ECO:0000313" key="6">
    <source>
        <dbReference type="Proteomes" id="UP001162030"/>
    </source>
</evidence>